<evidence type="ECO:0000313" key="1">
    <source>
        <dbReference type="EMBL" id="MPC93686.1"/>
    </source>
</evidence>
<dbReference type="AlphaFoldDB" id="A0A5B7JHI6"/>
<sequence length="73" mass="8002">MIKDVACKATCRSIRWRVDGWPACQARSLPHPIEDATAPPSRPVPAARSRMMVTVTVRVTGEAGYKGHTLHCC</sequence>
<dbReference type="EMBL" id="VSRR010095729">
    <property type="protein sequence ID" value="MPC93686.1"/>
    <property type="molecule type" value="Genomic_DNA"/>
</dbReference>
<comment type="caution">
    <text evidence="1">The sequence shown here is derived from an EMBL/GenBank/DDBJ whole genome shotgun (WGS) entry which is preliminary data.</text>
</comment>
<proteinExistence type="predicted"/>
<keyword evidence="2" id="KW-1185">Reference proteome</keyword>
<name>A0A5B7JHI6_PORTR</name>
<gene>
    <name evidence="1" type="ORF">E2C01_088826</name>
</gene>
<accession>A0A5B7JHI6</accession>
<organism evidence="1 2">
    <name type="scientific">Portunus trituberculatus</name>
    <name type="common">Swimming crab</name>
    <name type="synonym">Neptunus trituberculatus</name>
    <dbReference type="NCBI Taxonomy" id="210409"/>
    <lineage>
        <taxon>Eukaryota</taxon>
        <taxon>Metazoa</taxon>
        <taxon>Ecdysozoa</taxon>
        <taxon>Arthropoda</taxon>
        <taxon>Crustacea</taxon>
        <taxon>Multicrustacea</taxon>
        <taxon>Malacostraca</taxon>
        <taxon>Eumalacostraca</taxon>
        <taxon>Eucarida</taxon>
        <taxon>Decapoda</taxon>
        <taxon>Pleocyemata</taxon>
        <taxon>Brachyura</taxon>
        <taxon>Eubrachyura</taxon>
        <taxon>Portunoidea</taxon>
        <taxon>Portunidae</taxon>
        <taxon>Portuninae</taxon>
        <taxon>Portunus</taxon>
    </lineage>
</organism>
<evidence type="ECO:0000313" key="2">
    <source>
        <dbReference type="Proteomes" id="UP000324222"/>
    </source>
</evidence>
<reference evidence="1 2" key="1">
    <citation type="submission" date="2019-05" db="EMBL/GenBank/DDBJ databases">
        <title>Another draft genome of Portunus trituberculatus and its Hox gene families provides insights of decapod evolution.</title>
        <authorList>
            <person name="Jeong J.-H."/>
            <person name="Song I."/>
            <person name="Kim S."/>
            <person name="Choi T."/>
            <person name="Kim D."/>
            <person name="Ryu S."/>
            <person name="Kim W."/>
        </authorList>
    </citation>
    <scope>NUCLEOTIDE SEQUENCE [LARGE SCALE GENOMIC DNA]</scope>
    <source>
        <tissue evidence="1">Muscle</tissue>
    </source>
</reference>
<protein>
    <submittedName>
        <fullName evidence="1">Uncharacterized protein</fullName>
    </submittedName>
</protein>
<dbReference type="Proteomes" id="UP000324222">
    <property type="component" value="Unassembled WGS sequence"/>
</dbReference>